<evidence type="ECO:0000256" key="4">
    <source>
        <dbReference type="ARBA" id="ARBA00023125"/>
    </source>
</evidence>
<evidence type="ECO:0000313" key="9">
    <source>
        <dbReference type="EMBL" id="OUP60873.1"/>
    </source>
</evidence>
<dbReference type="GO" id="GO:0006310">
    <property type="term" value="P:DNA recombination"/>
    <property type="evidence" value="ECO:0007669"/>
    <property type="project" value="UniProtKB-KW"/>
</dbReference>
<dbReference type="Gene3D" id="1.10.150.130">
    <property type="match status" value="1"/>
</dbReference>
<reference evidence="10" key="1">
    <citation type="submission" date="2017-04" db="EMBL/GenBank/DDBJ databases">
        <title>Function of individual gut microbiota members based on whole genome sequencing of pure cultures obtained from chicken caecum.</title>
        <authorList>
            <person name="Medvecky M."/>
            <person name="Cejkova D."/>
            <person name="Polansky O."/>
            <person name="Karasova D."/>
            <person name="Kubasova T."/>
            <person name="Cizek A."/>
            <person name="Rychlik I."/>
        </authorList>
    </citation>
    <scope>NUCLEOTIDE SEQUENCE [LARGE SCALE GENOMIC DNA]</scope>
    <source>
        <strain evidence="10">An179</strain>
    </source>
</reference>
<gene>
    <name evidence="9" type="ORF">B5F15_01265</name>
</gene>
<evidence type="ECO:0000256" key="3">
    <source>
        <dbReference type="ARBA" id="ARBA00022908"/>
    </source>
</evidence>
<dbReference type="PANTHER" id="PTHR30349:SF64">
    <property type="entry name" value="PROPHAGE INTEGRASE INTD-RELATED"/>
    <property type="match status" value="1"/>
</dbReference>
<evidence type="ECO:0000256" key="2">
    <source>
        <dbReference type="ARBA" id="ARBA00008857"/>
    </source>
</evidence>
<keyword evidence="3" id="KW-0229">DNA integration</keyword>
<evidence type="ECO:0000256" key="1">
    <source>
        <dbReference type="ARBA" id="ARBA00003283"/>
    </source>
</evidence>
<keyword evidence="5" id="KW-0233">DNA recombination</keyword>
<comment type="function">
    <text evidence="1">Site-specific tyrosine recombinase, which acts by catalyzing the cutting and rejoining of the recombining DNA molecules.</text>
</comment>
<dbReference type="InterPro" id="IPR002104">
    <property type="entry name" value="Integrase_catalytic"/>
</dbReference>
<evidence type="ECO:0000256" key="6">
    <source>
        <dbReference type="PROSITE-ProRule" id="PRU01248"/>
    </source>
</evidence>
<dbReference type="Gene3D" id="1.10.443.10">
    <property type="entry name" value="Intergrase catalytic core"/>
    <property type="match status" value="1"/>
</dbReference>
<dbReference type="RefSeq" id="WP_087414092.1">
    <property type="nucleotide sequence ID" value="NZ_NFKL01000001.1"/>
</dbReference>
<proteinExistence type="inferred from homology"/>
<keyword evidence="4 6" id="KW-0238">DNA-binding</keyword>
<accession>A0A1Y4LW78</accession>
<dbReference type="Pfam" id="PF00589">
    <property type="entry name" value="Phage_integrase"/>
    <property type="match status" value="1"/>
</dbReference>
<dbReference type="InterPro" id="IPR050090">
    <property type="entry name" value="Tyrosine_recombinase_XerCD"/>
</dbReference>
<evidence type="ECO:0000256" key="5">
    <source>
        <dbReference type="ARBA" id="ARBA00023172"/>
    </source>
</evidence>
<dbReference type="GO" id="GO:0003677">
    <property type="term" value="F:DNA binding"/>
    <property type="evidence" value="ECO:0007669"/>
    <property type="project" value="UniProtKB-UniRule"/>
</dbReference>
<name>A0A1Y4LW78_9FIRM</name>
<dbReference type="PROSITE" id="PS51898">
    <property type="entry name" value="TYR_RECOMBINASE"/>
    <property type="match status" value="1"/>
</dbReference>
<comment type="similarity">
    <text evidence="2">Belongs to the 'phage' integrase family.</text>
</comment>
<dbReference type="InterPro" id="IPR011010">
    <property type="entry name" value="DNA_brk_join_enz"/>
</dbReference>
<dbReference type="InterPro" id="IPR004107">
    <property type="entry name" value="Integrase_SAM-like_N"/>
</dbReference>
<dbReference type="InterPro" id="IPR010998">
    <property type="entry name" value="Integrase_recombinase_N"/>
</dbReference>
<comment type="caution">
    <text evidence="9">The sequence shown here is derived from an EMBL/GenBank/DDBJ whole genome shotgun (WGS) entry which is preliminary data.</text>
</comment>
<feature type="domain" description="Tyr recombinase" evidence="7">
    <location>
        <begin position="179"/>
        <end position="375"/>
    </location>
</feature>
<dbReference type="InterPro" id="IPR044068">
    <property type="entry name" value="CB"/>
</dbReference>
<sequence>MPKKGENIYKRKDGRWEGRYIRTRTADGKAVYGSVYASTYREVKAKLISAVASNSPVQAEPAQSSQTDYSDQFGSMATQWLEDIRSQVKESTYNKYRNLLESYILPEIGELLLCGISQETIKSHCDGLLLRGGQGKTGLSAKTVSDVLSVIRSVLRFAVKAGKPISFDVQSIRIKQSTTEMRVLSRSEQERLCQYLSSDLNSANIGILVCLFTGIRIGEVCALQWEDISLSDQTIHVHQTMQRVQNKQEAEAAAKTRVIITTPKSACSIRTIPIPDLLAEYMIQHKTSATGYFLTNSCLQYMEPRVLQMRFKQALKKCSVESANYHSLRHTFATRCIELGFDVKSLSEILGHASVNITMNRYVHPSMDLKRENMRRLSELIAVK</sequence>
<dbReference type="CDD" id="cd01189">
    <property type="entry name" value="INT_ICEBs1_C_like"/>
    <property type="match status" value="1"/>
</dbReference>
<evidence type="ECO:0000259" key="8">
    <source>
        <dbReference type="PROSITE" id="PS51900"/>
    </source>
</evidence>
<feature type="domain" description="Core-binding (CB)" evidence="8">
    <location>
        <begin position="71"/>
        <end position="159"/>
    </location>
</feature>
<dbReference type="InterPro" id="IPR013762">
    <property type="entry name" value="Integrase-like_cat_sf"/>
</dbReference>
<evidence type="ECO:0000313" key="10">
    <source>
        <dbReference type="Proteomes" id="UP000195326"/>
    </source>
</evidence>
<dbReference type="GO" id="GO:0015074">
    <property type="term" value="P:DNA integration"/>
    <property type="evidence" value="ECO:0007669"/>
    <property type="project" value="UniProtKB-KW"/>
</dbReference>
<dbReference type="Pfam" id="PF14659">
    <property type="entry name" value="Phage_int_SAM_3"/>
    <property type="match status" value="1"/>
</dbReference>
<dbReference type="PROSITE" id="PS51900">
    <property type="entry name" value="CB"/>
    <property type="match status" value="1"/>
</dbReference>
<dbReference type="AlphaFoldDB" id="A0A1Y4LW78"/>
<protein>
    <submittedName>
        <fullName evidence="9">Site-specific integrase</fullName>
    </submittedName>
</protein>
<organism evidence="9 10">
    <name type="scientific">Butyricicoccus pullicaecorum</name>
    <dbReference type="NCBI Taxonomy" id="501571"/>
    <lineage>
        <taxon>Bacteria</taxon>
        <taxon>Bacillati</taxon>
        <taxon>Bacillota</taxon>
        <taxon>Clostridia</taxon>
        <taxon>Eubacteriales</taxon>
        <taxon>Butyricicoccaceae</taxon>
        <taxon>Butyricicoccus</taxon>
    </lineage>
</organism>
<dbReference type="EMBL" id="NFKL01000001">
    <property type="protein sequence ID" value="OUP60873.1"/>
    <property type="molecule type" value="Genomic_DNA"/>
</dbReference>
<dbReference type="SUPFAM" id="SSF56349">
    <property type="entry name" value="DNA breaking-rejoining enzymes"/>
    <property type="match status" value="1"/>
</dbReference>
<dbReference type="PANTHER" id="PTHR30349">
    <property type="entry name" value="PHAGE INTEGRASE-RELATED"/>
    <property type="match status" value="1"/>
</dbReference>
<dbReference type="Proteomes" id="UP000195326">
    <property type="component" value="Unassembled WGS sequence"/>
</dbReference>
<evidence type="ECO:0000259" key="7">
    <source>
        <dbReference type="PROSITE" id="PS51898"/>
    </source>
</evidence>